<keyword evidence="4" id="KW-1185">Reference proteome</keyword>
<reference evidence="3 4" key="1">
    <citation type="journal article" date="2020" name="ISME J.">
        <title>Uncovering the hidden diversity of litter-decomposition mechanisms in mushroom-forming fungi.</title>
        <authorList>
            <person name="Floudas D."/>
            <person name="Bentzer J."/>
            <person name="Ahren D."/>
            <person name="Johansson T."/>
            <person name="Persson P."/>
            <person name="Tunlid A."/>
        </authorList>
    </citation>
    <scope>NUCLEOTIDE SEQUENCE [LARGE SCALE GENOMIC DNA]</scope>
    <source>
        <strain evidence="3 4">CBS 291.85</strain>
    </source>
</reference>
<accession>A0A8H5CX73</accession>
<name>A0A8H5CX73_9AGAR</name>
<protein>
    <recommendedName>
        <fullName evidence="5">Brain protein I3</fullName>
    </recommendedName>
</protein>
<feature type="region of interest" description="Disordered" evidence="1">
    <location>
        <begin position="1"/>
        <end position="33"/>
    </location>
</feature>
<keyword evidence="2" id="KW-1133">Transmembrane helix</keyword>
<evidence type="ECO:0000313" key="4">
    <source>
        <dbReference type="Proteomes" id="UP000559256"/>
    </source>
</evidence>
<evidence type="ECO:0000256" key="2">
    <source>
        <dbReference type="SAM" id="Phobius"/>
    </source>
</evidence>
<dbReference type="OrthoDB" id="2564984at2759"/>
<proteinExistence type="predicted"/>
<evidence type="ECO:0000256" key="1">
    <source>
        <dbReference type="SAM" id="MobiDB-lite"/>
    </source>
</evidence>
<dbReference type="AlphaFoldDB" id="A0A8H5CX73"/>
<evidence type="ECO:0008006" key="5">
    <source>
        <dbReference type="Google" id="ProtNLM"/>
    </source>
</evidence>
<dbReference type="EMBL" id="JAACJM010000085">
    <property type="protein sequence ID" value="KAF5348698.1"/>
    <property type="molecule type" value="Genomic_DNA"/>
</dbReference>
<dbReference type="Pfam" id="PF10164">
    <property type="entry name" value="BRI3"/>
    <property type="match status" value="1"/>
</dbReference>
<keyword evidence="2" id="KW-0812">Transmembrane</keyword>
<feature type="transmembrane region" description="Helical" evidence="2">
    <location>
        <begin position="96"/>
        <end position="117"/>
    </location>
</feature>
<gene>
    <name evidence="3" type="ORF">D9758_006868</name>
</gene>
<sequence length="136" mass="14875">MAHESYDNPPSYDAATESDGAANVQGKDLKQSEVMEYTPTRPVMHAGPSYVPGNPSPTVYHYVHPVTQEHIASLLPPDHPEMICLQSGQHVPETHYGILGLLAAVFWFPLGVGVCLLDRRLKCRRCGHVIDNGLCG</sequence>
<dbReference type="Proteomes" id="UP000559256">
    <property type="component" value="Unassembled WGS sequence"/>
</dbReference>
<evidence type="ECO:0000313" key="3">
    <source>
        <dbReference type="EMBL" id="KAF5348698.1"/>
    </source>
</evidence>
<keyword evidence="2" id="KW-0472">Membrane</keyword>
<organism evidence="3 4">
    <name type="scientific">Tetrapyrgos nigripes</name>
    <dbReference type="NCBI Taxonomy" id="182062"/>
    <lineage>
        <taxon>Eukaryota</taxon>
        <taxon>Fungi</taxon>
        <taxon>Dikarya</taxon>
        <taxon>Basidiomycota</taxon>
        <taxon>Agaricomycotina</taxon>
        <taxon>Agaricomycetes</taxon>
        <taxon>Agaricomycetidae</taxon>
        <taxon>Agaricales</taxon>
        <taxon>Marasmiineae</taxon>
        <taxon>Marasmiaceae</taxon>
        <taxon>Tetrapyrgos</taxon>
    </lineage>
</organism>
<dbReference type="InterPro" id="IPR019317">
    <property type="entry name" value="BRI3"/>
</dbReference>
<comment type="caution">
    <text evidence="3">The sequence shown here is derived from an EMBL/GenBank/DDBJ whole genome shotgun (WGS) entry which is preliminary data.</text>
</comment>